<dbReference type="PANTHER" id="PTHR42648">
    <property type="entry name" value="TRANSPOSASE, PUTATIVE-RELATED"/>
    <property type="match status" value="1"/>
</dbReference>
<reference evidence="12" key="1">
    <citation type="submission" date="2018-12" db="EMBL/GenBank/DDBJ databases">
        <title>Scalable biosynthesis of the seaweed neurochemical kainic acid.</title>
        <authorList>
            <person name="Chekan J.R."/>
            <person name="McKinnie S.M.K."/>
            <person name="Moore M.L."/>
            <person name="Poplawski S.G."/>
            <person name="Michael T.P."/>
            <person name="Moore B.S."/>
        </authorList>
    </citation>
    <scope>NUCLEOTIDE SEQUENCE</scope>
</reference>
<dbReference type="InterPro" id="IPR012337">
    <property type="entry name" value="RNaseH-like_sf"/>
</dbReference>
<dbReference type="AlphaFoldDB" id="A0A4D6I7U6"/>
<keyword evidence="8" id="KW-0808">Transferase</keyword>
<proteinExistence type="predicted"/>
<evidence type="ECO:0000256" key="10">
    <source>
        <dbReference type="SAM" id="MobiDB-lite"/>
    </source>
</evidence>
<dbReference type="PANTHER" id="PTHR42648:SF11">
    <property type="entry name" value="TRANSPOSON TY4-P GAG-POL POLYPROTEIN"/>
    <property type="match status" value="1"/>
</dbReference>
<evidence type="ECO:0000256" key="3">
    <source>
        <dbReference type="ARBA" id="ARBA00022759"/>
    </source>
</evidence>
<evidence type="ECO:0000256" key="2">
    <source>
        <dbReference type="ARBA" id="ARBA00022723"/>
    </source>
</evidence>
<keyword evidence="1" id="KW-0540">Nuclease</keyword>
<dbReference type="GO" id="GO:0016787">
    <property type="term" value="F:hydrolase activity"/>
    <property type="evidence" value="ECO:0007669"/>
    <property type="project" value="UniProtKB-KW"/>
</dbReference>
<name>A0A4D6I7U6_DIGSM</name>
<dbReference type="Pfam" id="PF25597">
    <property type="entry name" value="SH3_retrovirus"/>
    <property type="match status" value="1"/>
</dbReference>
<keyword evidence="5" id="KW-0460">Magnesium</keyword>
<sequence>MEKLLSESDDTSSEDDEKTIKNNQYSKKAKGFFTKRQSSLTTTNKLLFISNLTNGLYPIPQPVPKIPAAHGSKMIDESIKWHRILGHIGVERLIKAANMLDGIPAINRSTLEKHQCIPCIESTTKRAPIKQPQPRITQPLELTHTDMSGKLGVPTLGKAHYFAVFLDDATAMSAIYLLQHKSEFINCFVNYKELVQNQLSRRMYAIRLDNAGEQSSKQLHQFIDKNGMVLEYSPPYASQSNGSSERLIQELWKVARTMLFDARLDMELWGEAISHANWLKNRLPAKRINLQIPYVKWFNRTPNMSALQQFGQPGYAFQYRPDTAKNKKFLPRTMFGYFVGMESNNTLYRIYLPTTKSVYICRRMTSQFFLTIHPYNPFQH</sequence>
<keyword evidence="7" id="KW-0695">RNA-directed DNA polymerase</keyword>
<keyword evidence="4" id="KW-0378">Hydrolase</keyword>
<evidence type="ECO:0000259" key="11">
    <source>
        <dbReference type="PROSITE" id="PS50994"/>
    </source>
</evidence>
<dbReference type="GO" id="GO:0003964">
    <property type="term" value="F:RNA-directed DNA polymerase activity"/>
    <property type="evidence" value="ECO:0007669"/>
    <property type="project" value="UniProtKB-KW"/>
</dbReference>
<keyword evidence="6" id="KW-0229">DNA integration</keyword>
<organism evidence="12">
    <name type="scientific">Digenea simplex</name>
    <name type="common">Marine red alga</name>
    <name type="synonym">Conferva simplex</name>
    <dbReference type="NCBI Taxonomy" id="945030"/>
    <lineage>
        <taxon>Eukaryota</taxon>
        <taxon>Rhodophyta</taxon>
        <taxon>Florideophyceae</taxon>
        <taxon>Rhodymeniophycidae</taxon>
        <taxon>Ceramiales</taxon>
        <taxon>Rhodomelaceae</taxon>
        <taxon>Polysiphonioideae</taxon>
        <taxon>Digenea</taxon>
    </lineage>
</organism>
<dbReference type="EMBL" id="MK312630">
    <property type="protein sequence ID" value="QCC62380.1"/>
    <property type="molecule type" value="Genomic_DNA"/>
</dbReference>
<dbReference type="GO" id="GO:0046872">
    <property type="term" value="F:metal ion binding"/>
    <property type="evidence" value="ECO:0007669"/>
    <property type="project" value="UniProtKB-KW"/>
</dbReference>
<accession>A0A4D6I7U6</accession>
<dbReference type="InterPro" id="IPR001584">
    <property type="entry name" value="Integrase_cat-core"/>
</dbReference>
<evidence type="ECO:0000313" key="12">
    <source>
        <dbReference type="EMBL" id="QCC62380.1"/>
    </source>
</evidence>
<dbReference type="InterPro" id="IPR039537">
    <property type="entry name" value="Retrotran_Ty1/copia-like"/>
</dbReference>
<feature type="region of interest" description="Disordered" evidence="10">
    <location>
        <begin position="1"/>
        <end position="21"/>
    </location>
</feature>
<evidence type="ECO:0000256" key="4">
    <source>
        <dbReference type="ARBA" id="ARBA00022801"/>
    </source>
</evidence>
<dbReference type="GO" id="GO:0006310">
    <property type="term" value="P:DNA recombination"/>
    <property type="evidence" value="ECO:0007669"/>
    <property type="project" value="UniProtKB-KW"/>
</dbReference>
<dbReference type="GO" id="GO:0003887">
    <property type="term" value="F:DNA-directed DNA polymerase activity"/>
    <property type="evidence" value="ECO:0007669"/>
    <property type="project" value="UniProtKB-KW"/>
</dbReference>
<dbReference type="InterPro" id="IPR057670">
    <property type="entry name" value="SH3_retrovirus"/>
</dbReference>
<dbReference type="Gene3D" id="3.30.420.10">
    <property type="entry name" value="Ribonuclease H-like superfamily/Ribonuclease H"/>
    <property type="match status" value="1"/>
</dbReference>
<keyword evidence="8" id="KW-0239">DNA-directed DNA polymerase</keyword>
<evidence type="ECO:0000256" key="6">
    <source>
        <dbReference type="ARBA" id="ARBA00022908"/>
    </source>
</evidence>
<evidence type="ECO:0000256" key="1">
    <source>
        <dbReference type="ARBA" id="ARBA00022722"/>
    </source>
</evidence>
<evidence type="ECO:0000256" key="7">
    <source>
        <dbReference type="ARBA" id="ARBA00022918"/>
    </source>
</evidence>
<keyword evidence="8" id="KW-0548">Nucleotidyltransferase</keyword>
<keyword evidence="3" id="KW-0255">Endonuclease</keyword>
<dbReference type="PROSITE" id="PS50994">
    <property type="entry name" value="INTEGRASE"/>
    <property type="match status" value="1"/>
</dbReference>
<gene>
    <name evidence="12" type="primary">int</name>
</gene>
<dbReference type="InterPro" id="IPR036397">
    <property type="entry name" value="RNaseH_sf"/>
</dbReference>
<keyword evidence="9" id="KW-0233">DNA recombination</keyword>
<feature type="domain" description="Integrase catalytic" evidence="11">
    <location>
        <begin position="135"/>
        <end position="301"/>
    </location>
</feature>
<protein>
    <submittedName>
        <fullName evidence="12">Integrase</fullName>
    </submittedName>
</protein>
<dbReference type="SUPFAM" id="SSF53098">
    <property type="entry name" value="Ribonuclease H-like"/>
    <property type="match status" value="1"/>
</dbReference>
<dbReference type="GO" id="GO:0015074">
    <property type="term" value="P:DNA integration"/>
    <property type="evidence" value="ECO:0007669"/>
    <property type="project" value="UniProtKB-KW"/>
</dbReference>
<evidence type="ECO:0000256" key="8">
    <source>
        <dbReference type="ARBA" id="ARBA00022932"/>
    </source>
</evidence>
<keyword evidence="2" id="KW-0479">Metal-binding</keyword>
<evidence type="ECO:0000256" key="9">
    <source>
        <dbReference type="ARBA" id="ARBA00023172"/>
    </source>
</evidence>
<dbReference type="GO" id="GO:0004519">
    <property type="term" value="F:endonuclease activity"/>
    <property type="evidence" value="ECO:0007669"/>
    <property type="project" value="UniProtKB-KW"/>
</dbReference>
<evidence type="ECO:0000256" key="5">
    <source>
        <dbReference type="ARBA" id="ARBA00022842"/>
    </source>
</evidence>
<feature type="compositionally biased region" description="Acidic residues" evidence="10">
    <location>
        <begin position="7"/>
        <end position="17"/>
    </location>
</feature>
<dbReference type="GO" id="GO:0003676">
    <property type="term" value="F:nucleic acid binding"/>
    <property type="evidence" value="ECO:0007669"/>
    <property type="project" value="InterPro"/>
</dbReference>